<proteinExistence type="predicted"/>
<dbReference type="AlphaFoldDB" id="A0AAE0YMX1"/>
<evidence type="ECO:0000256" key="1">
    <source>
        <dbReference type="SAM" id="Phobius"/>
    </source>
</evidence>
<organism evidence="2 3">
    <name type="scientific">Elysia crispata</name>
    <name type="common">lettuce slug</name>
    <dbReference type="NCBI Taxonomy" id="231223"/>
    <lineage>
        <taxon>Eukaryota</taxon>
        <taxon>Metazoa</taxon>
        <taxon>Spiralia</taxon>
        <taxon>Lophotrochozoa</taxon>
        <taxon>Mollusca</taxon>
        <taxon>Gastropoda</taxon>
        <taxon>Heterobranchia</taxon>
        <taxon>Euthyneura</taxon>
        <taxon>Panpulmonata</taxon>
        <taxon>Sacoglossa</taxon>
        <taxon>Placobranchoidea</taxon>
        <taxon>Plakobranchidae</taxon>
        <taxon>Elysia</taxon>
    </lineage>
</organism>
<comment type="caution">
    <text evidence="2">The sequence shown here is derived from an EMBL/GenBank/DDBJ whole genome shotgun (WGS) entry which is preliminary data.</text>
</comment>
<keyword evidence="1" id="KW-0812">Transmembrane</keyword>
<feature type="transmembrane region" description="Helical" evidence="1">
    <location>
        <begin position="85"/>
        <end position="107"/>
    </location>
</feature>
<dbReference type="Proteomes" id="UP001283361">
    <property type="component" value="Unassembled WGS sequence"/>
</dbReference>
<sequence length="111" mass="12124">MCLICSSRGLRPYLTSPYHCDEAFSPDSVQTFLAVVLIVSKQHTVFVHAGSDPTDIDPSVTVSNVSQRIVTLCTEAHKRMRNPRCACICASIVASLIDPVVIILMSIDVFT</sequence>
<protein>
    <submittedName>
        <fullName evidence="2">Uncharacterized protein</fullName>
    </submittedName>
</protein>
<keyword evidence="3" id="KW-1185">Reference proteome</keyword>
<reference evidence="2" key="1">
    <citation type="journal article" date="2023" name="G3 (Bethesda)">
        <title>A reference genome for the long-term kleptoplast-retaining sea slug Elysia crispata morphotype clarki.</title>
        <authorList>
            <person name="Eastman K.E."/>
            <person name="Pendleton A.L."/>
            <person name="Shaikh M.A."/>
            <person name="Suttiyut T."/>
            <person name="Ogas R."/>
            <person name="Tomko P."/>
            <person name="Gavelis G."/>
            <person name="Widhalm J.R."/>
            <person name="Wisecaver J.H."/>
        </authorList>
    </citation>
    <scope>NUCLEOTIDE SEQUENCE</scope>
    <source>
        <strain evidence="2">ECLA1</strain>
    </source>
</reference>
<gene>
    <name evidence="2" type="ORF">RRG08_012671</name>
</gene>
<evidence type="ECO:0000313" key="3">
    <source>
        <dbReference type="Proteomes" id="UP001283361"/>
    </source>
</evidence>
<evidence type="ECO:0000313" key="2">
    <source>
        <dbReference type="EMBL" id="KAK3751609.1"/>
    </source>
</evidence>
<keyword evidence="1" id="KW-0472">Membrane</keyword>
<accession>A0AAE0YMX1</accession>
<dbReference type="EMBL" id="JAWDGP010005812">
    <property type="protein sequence ID" value="KAK3751609.1"/>
    <property type="molecule type" value="Genomic_DNA"/>
</dbReference>
<name>A0AAE0YMX1_9GAST</name>
<keyword evidence="1" id="KW-1133">Transmembrane helix</keyword>